<dbReference type="GO" id="GO:0010038">
    <property type="term" value="P:response to metal ion"/>
    <property type="evidence" value="ECO:0007669"/>
    <property type="project" value="InterPro"/>
</dbReference>
<name>X1AUI6_9ZZZZ</name>
<feature type="non-terminal residue" evidence="2">
    <location>
        <position position="1"/>
    </location>
</feature>
<reference evidence="2" key="1">
    <citation type="journal article" date="2014" name="Front. Microbiol.">
        <title>High frequency of phylogenetically diverse reductive dehalogenase-homologous genes in deep subseafloor sedimentary metagenomes.</title>
        <authorList>
            <person name="Kawai M."/>
            <person name="Futagami T."/>
            <person name="Toyoda A."/>
            <person name="Takaki Y."/>
            <person name="Nishi S."/>
            <person name="Hori S."/>
            <person name="Arai W."/>
            <person name="Tsubouchi T."/>
            <person name="Morono Y."/>
            <person name="Uchiyama I."/>
            <person name="Ito T."/>
            <person name="Fujiyama A."/>
            <person name="Inagaki F."/>
            <person name="Takami H."/>
        </authorList>
    </citation>
    <scope>NUCLEOTIDE SEQUENCE</scope>
    <source>
        <strain evidence="2">Expedition CK06-06</strain>
    </source>
</reference>
<organism evidence="2">
    <name type="scientific">marine sediment metagenome</name>
    <dbReference type="NCBI Taxonomy" id="412755"/>
    <lineage>
        <taxon>unclassified sequences</taxon>
        <taxon>metagenomes</taxon>
        <taxon>ecological metagenomes</taxon>
    </lineage>
</organism>
<dbReference type="PANTHER" id="PTHR23419:SF8">
    <property type="entry name" value="FI09726P"/>
    <property type="match status" value="1"/>
</dbReference>
<dbReference type="Pfam" id="PF03091">
    <property type="entry name" value="CutA1"/>
    <property type="match status" value="1"/>
</dbReference>
<evidence type="ECO:0008006" key="3">
    <source>
        <dbReference type="Google" id="ProtNLM"/>
    </source>
</evidence>
<gene>
    <name evidence="2" type="ORF">S01H4_10305</name>
</gene>
<evidence type="ECO:0000313" key="2">
    <source>
        <dbReference type="EMBL" id="GAG63496.1"/>
    </source>
</evidence>
<dbReference type="InterPro" id="IPR015867">
    <property type="entry name" value="N-reg_PII/ATP_PRibTrfase_C"/>
</dbReference>
<dbReference type="SUPFAM" id="SSF54913">
    <property type="entry name" value="GlnB-like"/>
    <property type="match status" value="1"/>
</dbReference>
<dbReference type="AlphaFoldDB" id="X1AUI6"/>
<comment type="caution">
    <text evidence="2">The sequence shown here is derived from an EMBL/GenBank/DDBJ whole genome shotgun (WGS) entry which is preliminary data.</text>
</comment>
<evidence type="ECO:0000256" key="1">
    <source>
        <dbReference type="ARBA" id="ARBA00010169"/>
    </source>
</evidence>
<proteinExistence type="inferred from homology"/>
<dbReference type="Gene3D" id="3.30.70.120">
    <property type="match status" value="1"/>
</dbReference>
<dbReference type="EMBL" id="BART01003913">
    <property type="protein sequence ID" value="GAG63496.1"/>
    <property type="molecule type" value="Genomic_DNA"/>
</dbReference>
<comment type="similarity">
    <text evidence="1">Belongs to the CutA family.</text>
</comment>
<dbReference type="InterPro" id="IPR011322">
    <property type="entry name" value="N-reg_PII-like_a/b"/>
</dbReference>
<dbReference type="PANTHER" id="PTHR23419">
    <property type="entry name" value="DIVALENT CATION TOLERANCE CUTA-RELATED"/>
    <property type="match status" value="1"/>
</dbReference>
<protein>
    <recommendedName>
        <fullName evidence="3">Divalent-cation tolerance protein CutA</fullName>
    </recommendedName>
</protein>
<dbReference type="InterPro" id="IPR004323">
    <property type="entry name" value="Ion_tolerance_CutA"/>
</dbReference>
<sequence length="49" mass="5744">IIKTKKENSKKLIEIINSIHSYEVSECIGFDITEGSKKYLDWMDKIIKI</sequence>
<dbReference type="GO" id="GO:0005507">
    <property type="term" value="F:copper ion binding"/>
    <property type="evidence" value="ECO:0007669"/>
    <property type="project" value="TreeGrafter"/>
</dbReference>
<accession>X1AUI6</accession>